<evidence type="ECO:0000259" key="9">
    <source>
        <dbReference type="Pfam" id="PF03600"/>
    </source>
</evidence>
<keyword evidence="11" id="KW-1185">Reference proteome</keyword>
<dbReference type="AlphaFoldDB" id="A0A917HLL9"/>
<dbReference type="Pfam" id="PF03600">
    <property type="entry name" value="CitMHS"/>
    <property type="match status" value="1"/>
</dbReference>
<feature type="transmembrane region" description="Helical" evidence="8">
    <location>
        <begin position="29"/>
        <end position="49"/>
    </location>
</feature>
<comment type="caution">
    <text evidence="10">The sequence shown here is derived from an EMBL/GenBank/DDBJ whole genome shotgun (WGS) entry which is preliminary data.</text>
</comment>
<evidence type="ECO:0000256" key="8">
    <source>
        <dbReference type="SAM" id="Phobius"/>
    </source>
</evidence>
<keyword evidence="4" id="KW-1003">Cell membrane</keyword>
<dbReference type="GO" id="GO:0005886">
    <property type="term" value="C:plasma membrane"/>
    <property type="evidence" value="ECO:0007669"/>
    <property type="project" value="UniProtKB-SubCell"/>
</dbReference>
<name>A0A917HLL9_9BACT</name>
<feature type="transmembrane region" description="Helical" evidence="8">
    <location>
        <begin position="7"/>
        <end position="23"/>
    </location>
</feature>
<evidence type="ECO:0000256" key="2">
    <source>
        <dbReference type="ARBA" id="ARBA00009843"/>
    </source>
</evidence>
<dbReference type="PANTHER" id="PTHR43302">
    <property type="entry name" value="TRANSPORTER ARSB-RELATED"/>
    <property type="match status" value="1"/>
</dbReference>
<evidence type="ECO:0000313" key="10">
    <source>
        <dbReference type="EMBL" id="GGG83136.1"/>
    </source>
</evidence>
<feature type="domain" description="Citrate transporter-like" evidence="9">
    <location>
        <begin position="19"/>
        <end position="349"/>
    </location>
</feature>
<accession>A0A917HLL9</accession>
<evidence type="ECO:0000256" key="1">
    <source>
        <dbReference type="ARBA" id="ARBA00004651"/>
    </source>
</evidence>
<evidence type="ECO:0000256" key="3">
    <source>
        <dbReference type="ARBA" id="ARBA00022448"/>
    </source>
</evidence>
<feature type="transmembrane region" description="Helical" evidence="8">
    <location>
        <begin position="177"/>
        <end position="198"/>
    </location>
</feature>
<comment type="subcellular location">
    <subcellularLocation>
        <location evidence="1">Cell membrane</location>
        <topology evidence="1">Multi-pass membrane protein</topology>
    </subcellularLocation>
</comment>
<dbReference type="Proteomes" id="UP000647241">
    <property type="component" value="Unassembled WGS sequence"/>
</dbReference>
<feature type="transmembrane region" description="Helical" evidence="8">
    <location>
        <begin position="244"/>
        <end position="262"/>
    </location>
</feature>
<dbReference type="EMBL" id="BMGT01000003">
    <property type="protein sequence ID" value="GGG83136.1"/>
    <property type="molecule type" value="Genomic_DNA"/>
</dbReference>
<feature type="transmembrane region" description="Helical" evidence="8">
    <location>
        <begin position="363"/>
        <end position="382"/>
    </location>
</feature>
<dbReference type="InterPro" id="IPR004680">
    <property type="entry name" value="Cit_transptr-like_dom"/>
</dbReference>
<evidence type="ECO:0000256" key="7">
    <source>
        <dbReference type="ARBA" id="ARBA00023136"/>
    </source>
</evidence>
<dbReference type="GO" id="GO:0015105">
    <property type="term" value="F:arsenite transmembrane transporter activity"/>
    <property type="evidence" value="ECO:0007669"/>
    <property type="project" value="InterPro"/>
</dbReference>
<sequence length="418" mass="44469">MSPAHIAIWIISALSIALMLIRPRDLPEAWWIGIGAAALVVFRLIPLHLAIHAISEGSDVYLFLTGMMLLAQLAHMHGVFNWLATIAIQHARGSRTRLFTLIYIVGTFVTIFLSNDATAVVLTPAVLAATRKSKVEPLPYLFICAFIANAASFVLPISNPANLVVFHTGMPPLAQWLRIFLIASIFSIVATYLTLRWYCRKDLTGSIEVPAETLHLSEAGKLTLIGIAIVAAVLLTASAMGKDLGLPTCISAILIAAVISIRERTRPAAILSEISWSVLPLVAGLFIMVEAINTAGALHLSQTALENLQHLPPIAASMAAAFGTGIGTNLINNLPLGLIAAASIQATHITGALRNVILIGIDLGPNLSVTGSLATILWLIAIRKEGQNVSAWKFLKAGCIIMPPALALATIAVALFTH</sequence>
<keyword evidence="7 8" id="KW-0472">Membrane</keyword>
<organism evidence="10 11">
    <name type="scientific">Edaphobacter dinghuensis</name>
    <dbReference type="NCBI Taxonomy" id="1560005"/>
    <lineage>
        <taxon>Bacteria</taxon>
        <taxon>Pseudomonadati</taxon>
        <taxon>Acidobacteriota</taxon>
        <taxon>Terriglobia</taxon>
        <taxon>Terriglobales</taxon>
        <taxon>Acidobacteriaceae</taxon>
        <taxon>Edaphobacter</taxon>
    </lineage>
</organism>
<keyword evidence="6 8" id="KW-1133">Transmembrane helix</keyword>
<feature type="transmembrane region" description="Helical" evidence="8">
    <location>
        <begin position="100"/>
        <end position="126"/>
    </location>
</feature>
<feature type="transmembrane region" description="Helical" evidence="8">
    <location>
        <begin position="138"/>
        <end position="157"/>
    </location>
</feature>
<dbReference type="CDD" id="cd01118">
    <property type="entry name" value="ArsB_permease"/>
    <property type="match status" value="1"/>
</dbReference>
<evidence type="ECO:0000313" key="11">
    <source>
        <dbReference type="Proteomes" id="UP000647241"/>
    </source>
</evidence>
<dbReference type="InterPro" id="IPR000802">
    <property type="entry name" value="Arsenical_pump_ArsB"/>
</dbReference>
<evidence type="ECO:0000256" key="5">
    <source>
        <dbReference type="ARBA" id="ARBA00022692"/>
    </source>
</evidence>
<comment type="similarity">
    <text evidence="2">Belongs to the CitM (TC 2.A.11) transporter family.</text>
</comment>
<reference evidence="10" key="2">
    <citation type="submission" date="2020-09" db="EMBL/GenBank/DDBJ databases">
        <authorList>
            <person name="Sun Q."/>
            <person name="Zhou Y."/>
        </authorList>
    </citation>
    <scope>NUCLEOTIDE SEQUENCE</scope>
    <source>
        <strain evidence="10">CGMCC 1.12997</strain>
    </source>
</reference>
<keyword evidence="3" id="KW-0813">Transport</keyword>
<gene>
    <name evidence="10" type="primary">arsB</name>
    <name evidence="10" type="ORF">GCM10011585_28530</name>
</gene>
<feature type="transmembrane region" description="Helical" evidence="8">
    <location>
        <begin position="310"/>
        <end position="331"/>
    </location>
</feature>
<dbReference type="PRINTS" id="PR00758">
    <property type="entry name" value="ARSENICPUMP"/>
</dbReference>
<feature type="transmembrane region" description="Helical" evidence="8">
    <location>
        <begin position="394"/>
        <end position="416"/>
    </location>
</feature>
<feature type="transmembrane region" description="Helical" evidence="8">
    <location>
        <begin position="274"/>
        <end position="298"/>
    </location>
</feature>
<protein>
    <submittedName>
        <fullName evidence="10">Arsenic transporter</fullName>
    </submittedName>
</protein>
<keyword evidence="5 8" id="KW-0812">Transmembrane</keyword>
<evidence type="ECO:0000256" key="4">
    <source>
        <dbReference type="ARBA" id="ARBA00022475"/>
    </source>
</evidence>
<dbReference type="RefSeq" id="WP_229739324.1">
    <property type="nucleotide sequence ID" value="NZ_BMGT01000003.1"/>
</dbReference>
<dbReference type="PANTHER" id="PTHR43302:SF5">
    <property type="entry name" value="TRANSPORTER ARSB-RELATED"/>
    <property type="match status" value="1"/>
</dbReference>
<proteinExistence type="inferred from homology"/>
<feature type="transmembrane region" description="Helical" evidence="8">
    <location>
        <begin position="61"/>
        <end position="80"/>
    </location>
</feature>
<evidence type="ECO:0000256" key="6">
    <source>
        <dbReference type="ARBA" id="ARBA00022989"/>
    </source>
</evidence>
<reference evidence="10" key="1">
    <citation type="journal article" date="2014" name="Int. J. Syst. Evol. Microbiol.">
        <title>Complete genome sequence of Corynebacterium casei LMG S-19264T (=DSM 44701T), isolated from a smear-ripened cheese.</title>
        <authorList>
            <consortium name="US DOE Joint Genome Institute (JGI-PGF)"/>
            <person name="Walter F."/>
            <person name="Albersmeier A."/>
            <person name="Kalinowski J."/>
            <person name="Ruckert C."/>
        </authorList>
    </citation>
    <scope>NUCLEOTIDE SEQUENCE</scope>
    <source>
        <strain evidence="10">CGMCC 1.12997</strain>
    </source>
</reference>